<feature type="region of interest" description="Disordered" evidence="1">
    <location>
        <begin position="1"/>
        <end position="21"/>
    </location>
</feature>
<organism evidence="3 4">
    <name type="scientific">Candidatus Protochlamydia amoebophila</name>
    <dbReference type="NCBI Taxonomy" id="362787"/>
    <lineage>
        <taxon>Bacteria</taxon>
        <taxon>Pseudomonadati</taxon>
        <taxon>Chlamydiota</taxon>
        <taxon>Chlamydiia</taxon>
        <taxon>Parachlamydiales</taxon>
        <taxon>Parachlamydiaceae</taxon>
        <taxon>Candidatus Protochlamydia</taxon>
    </lineage>
</organism>
<accession>A0A0C1JTZ6</accession>
<name>A0A0C1JTZ6_9BACT</name>
<dbReference type="InterPro" id="IPR043736">
    <property type="entry name" value="DUF5681"/>
</dbReference>
<evidence type="ECO:0000313" key="3">
    <source>
        <dbReference type="EMBL" id="KIC70712.1"/>
    </source>
</evidence>
<feature type="compositionally biased region" description="Polar residues" evidence="1">
    <location>
        <begin position="1"/>
        <end position="14"/>
    </location>
</feature>
<protein>
    <recommendedName>
        <fullName evidence="2">DUF5681 domain-containing protein</fullName>
    </recommendedName>
</protein>
<dbReference type="Proteomes" id="UP000031465">
    <property type="component" value="Unassembled WGS sequence"/>
</dbReference>
<dbReference type="PATRIC" id="fig|362787.3.peg.2080"/>
<dbReference type="Pfam" id="PF18932">
    <property type="entry name" value="DUF5681"/>
    <property type="match status" value="1"/>
</dbReference>
<comment type="caution">
    <text evidence="3">The sequence shown here is derived from an EMBL/GenBank/DDBJ whole genome shotgun (WGS) entry which is preliminary data.</text>
</comment>
<sequence length="68" mass="7366">MQISGKFQKGQSGNPKGKAKGIKNKVTLAAESLLNGELENICRRLIQEALSGNVQAIKMILDRIANKT</sequence>
<dbReference type="RefSeq" id="WP_237753575.1">
    <property type="nucleotide sequence ID" value="NZ_JSAN01000150.1"/>
</dbReference>
<gene>
    <name evidence="3" type="ORF">DB44_GE00100</name>
</gene>
<dbReference type="EMBL" id="JSAN01000150">
    <property type="protein sequence ID" value="KIC70712.1"/>
    <property type="molecule type" value="Genomic_DNA"/>
</dbReference>
<proteinExistence type="predicted"/>
<evidence type="ECO:0000259" key="2">
    <source>
        <dbReference type="Pfam" id="PF18932"/>
    </source>
</evidence>
<reference evidence="3 4" key="1">
    <citation type="journal article" date="2014" name="Mol. Biol. Evol.">
        <title>Massive expansion of Ubiquitination-related gene families within the Chlamydiae.</title>
        <authorList>
            <person name="Domman D."/>
            <person name="Collingro A."/>
            <person name="Lagkouvardos I."/>
            <person name="Gehre L."/>
            <person name="Weinmaier T."/>
            <person name="Rattei T."/>
            <person name="Subtil A."/>
            <person name="Horn M."/>
        </authorList>
    </citation>
    <scope>NUCLEOTIDE SEQUENCE [LARGE SCALE GENOMIC DNA]</scope>
    <source>
        <strain evidence="3 4">EI2</strain>
    </source>
</reference>
<dbReference type="AlphaFoldDB" id="A0A0C1JTZ6"/>
<evidence type="ECO:0000313" key="4">
    <source>
        <dbReference type="Proteomes" id="UP000031465"/>
    </source>
</evidence>
<evidence type="ECO:0000256" key="1">
    <source>
        <dbReference type="SAM" id="MobiDB-lite"/>
    </source>
</evidence>
<feature type="domain" description="DUF5681" evidence="2">
    <location>
        <begin position="4"/>
        <end position="66"/>
    </location>
</feature>